<dbReference type="Proteomes" id="UP000531594">
    <property type="component" value="Unassembled WGS sequence"/>
</dbReference>
<comment type="caution">
    <text evidence="9">The sequence shown here is derived from an EMBL/GenBank/DDBJ whole genome shotgun (WGS) entry which is preliminary data.</text>
</comment>
<keyword evidence="4" id="KW-0479">Metal-binding</keyword>
<dbReference type="InterPro" id="IPR023885">
    <property type="entry name" value="4Fe4S-binding_SPASM_dom"/>
</dbReference>
<keyword evidence="2" id="KW-0004">4Fe-4S</keyword>
<reference evidence="9 10" key="1">
    <citation type="submission" date="2020-08" db="EMBL/GenBank/DDBJ databases">
        <title>Genomic Encyclopedia of Type Strains, Phase IV (KMG-IV): sequencing the most valuable type-strain genomes for metagenomic binning, comparative biology and taxonomic classification.</title>
        <authorList>
            <person name="Goeker M."/>
        </authorList>
    </citation>
    <scope>NUCLEOTIDE SEQUENCE [LARGE SCALE GENOMIC DNA]</scope>
    <source>
        <strain evidence="9 10">DSM 5391</strain>
    </source>
</reference>
<dbReference type="InterPro" id="IPR034491">
    <property type="entry name" value="Anaerob_Ser_sulfatase-maturase"/>
</dbReference>
<gene>
    <name evidence="9" type="ORF">HNR53_003787</name>
</gene>
<evidence type="ECO:0000256" key="3">
    <source>
        <dbReference type="ARBA" id="ARBA00022691"/>
    </source>
</evidence>
<dbReference type="SFLD" id="SFLDS00029">
    <property type="entry name" value="Radical_SAM"/>
    <property type="match status" value="1"/>
</dbReference>
<comment type="cofactor">
    <cofactor evidence="1">
        <name>[4Fe-4S] cluster</name>
        <dbReference type="ChEBI" id="CHEBI:49883"/>
    </cofactor>
</comment>
<evidence type="ECO:0000313" key="10">
    <source>
        <dbReference type="Proteomes" id="UP000531594"/>
    </source>
</evidence>
<keyword evidence="5" id="KW-0408">Iron</keyword>
<dbReference type="InterPro" id="IPR013785">
    <property type="entry name" value="Aldolase_TIM"/>
</dbReference>
<keyword evidence="3" id="KW-0949">S-adenosyl-L-methionine</keyword>
<dbReference type="RefSeq" id="WP_184528755.1">
    <property type="nucleotide sequence ID" value="NZ_JACHGK010000017.1"/>
</dbReference>
<name>A0A7X0HUK4_9BACI</name>
<dbReference type="CDD" id="cd21120">
    <property type="entry name" value="SPASM_anSME"/>
    <property type="match status" value="1"/>
</dbReference>
<dbReference type="SFLD" id="SFLDG01386">
    <property type="entry name" value="main_SPASM_domain-containing"/>
    <property type="match status" value="1"/>
</dbReference>
<dbReference type="SFLD" id="SFLDF00285">
    <property type="entry name" value="anaerobic_Ser-type_sulfatase-m"/>
    <property type="match status" value="1"/>
</dbReference>
<comment type="similarity">
    <text evidence="7">Belongs to the radical SAM superfamily. Anaerobic sulfatase-maturating enzyme family.</text>
</comment>
<feature type="domain" description="Radical SAM core" evidence="8">
    <location>
        <begin position="3"/>
        <end position="240"/>
    </location>
</feature>
<evidence type="ECO:0000256" key="1">
    <source>
        <dbReference type="ARBA" id="ARBA00001966"/>
    </source>
</evidence>
<evidence type="ECO:0000256" key="2">
    <source>
        <dbReference type="ARBA" id="ARBA00022485"/>
    </source>
</evidence>
<organism evidence="9 10">
    <name type="scientific">Bacillus benzoevorans</name>
    <dbReference type="NCBI Taxonomy" id="1456"/>
    <lineage>
        <taxon>Bacteria</taxon>
        <taxon>Bacillati</taxon>
        <taxon>Bacillota</taxon>
        <taxon>Bacilli</taxon>
        <taxon>Bacillales</taxon>
        <taxon>Bacillaceae</taxon>
        <taxon>Bacillus</taxon>
    </lineage>
</organism>
<dbReference type="InterPro" id="IPR023867">
    <property type="entry name" value="Sulphatase_maturase_rSAM"/>
</dbReference>
<keyword evidence="10" id="KW-1185">Reference proteome</keyword>
<dbReference type="SFLD" id="SFLDG01384">
    <property type="entry name" value="thioether_bond_formation_requi"/>
    <property type="match status" value="1"/>
</dbReference>
<dbReference type="PANTHER" id="PTHR43273">
    <property type="entry name" value="ANAEROBIC SULFATASE-MATURATING ENZYME HOMOLOG ASLB-RELATED"/>
    <property type="match status" value="1"/>
</dbReference>
<sequence length="414" mass="47403">MIEKAETNFHMLAKPSGPICNLDCHYCFYTEKESLFEPRTSFRMSEETLEKFIKNYIAAQNAEEIPFVWQGGEPALMGLDFYKKVVELQKKYANGKRIANSLQTNGTLLTDEWFPFLAENHFLVGLSLDGPEEIHDKYRVDKGGQPTFHRVLRTLHSLQKYNIQYNVLTCVTNESSMKPLEIYRFLKKEGVEFIQFIPIVERLADQEAKALGLRHATPASIDEEGVHLAPWTVEPEKYGDFLITVFDEWVREDIGTVNVMNFESSLVSWMGLPATVCIFAETCGKAAIIEHNGDVYSCDHFMYPDYKLGNIKSSTFKEMMDSMQQNDFGQAKKSTLPKYCQNCEVKFACNGECPKHRFLTTPDGEPGLNYLCSGYKKYFTHIHRYMKVMVQLLENGIPVPAIKDVIKQPIVIAK</sequence>
<dbReference type="NCBIfam" id="TIGR03942">
    <property type="entry name" value="sulfatase_rSAM"/>
    <property type="match status" value="1"/>
</dbReference>
<dbReference type="GO" id="GO:0016491">
    <property type="term" value="F:oxidoreductase activity"/>
    <property type="evidence" value="ECO:0007669"/>
    <property type="project" value="InterPro"/>
</dbReference>
<dbReference type="SFLD" id="SFLDG01067">
    <property type="entry name" value="SPASM/twitch_domain_containing"/>
    <property type="match status" value="1"/>
</dbReference>
<evidence type="ECO:0000256" key="6">
    <source>
        <dbReference type="ARBA" id="ARBA00023014"/>
    </source>
</evidence>
<dbReference type="GO" id="GO:0051539">
    <property type="term" value="F:4 iron, 4 sulfur cluster binding"/>
    <property type="evidence" value="ECO:0007669"/>
    <property type="project" value="UniProtKB-KW"/>
</dbReference>
<dbReference type="InterPro" id="IPR058240">
    <property type="entry name" value="rSAM_sf"/>
</dbReference>
<evidence type="ECO:0000256" key="5">
    <source>
        <dbReference type="ARBA" id="ARBA00023004"/>
    </source>
</evidence>
<dbReference type="PANTHER" id="PTHR43273:SF3">
    <property type="entry name" value="ANAEROBIC SULFATASE-MATURATING ENZYME HOMOLOG ASLB-RELATED"/>
    <property type="match status" value="1"/>
</dbReference>
<dbReference type="NCBIfam" id="TIGR04085">
    <property type="entry name" value="rSAM_more_4Fe4S"/>
    <property type="match status" value="1"/>
</dbReference>
<dbReference type="Pfam" id="PF13186">
    <property type="entry name" value="SPASM"/>
    <property type="match status" value="1"/>
</dbReference>
<evidence type="ECO:0000256" key="4">
    <source>
        <dbReference type="ARBA" id="ARBA00022723"/>
    </source>
</evidence>
<dbReference type="NCBIfam" id="NF010308">
    <property type="entry name" value="PRK13745.1"/>
    <property type="match status" value="1"/>
</dbReference>
<accession>A0A7X0HUK4</accession>
<evidence type="ECO:0000313" key="9">
    <source>
        <dbReference type="EMBL" id="MBB6447108.1"/>
    </source>
</evidence>
<dbReference type="InterPro" id="IPR007197">
    <property type="entry name" value="rSAM"/>
</dbReference>
<keyword evidence="6" id="KW-0411">Iron-sulfur</keyword>
<evidence type="ECO:0000256" key="7">
    <source>
        <dbReference type="ARBA" id="ARBA00023601"/>
    </source>
</evidence>
<proteinExistence type="inferred from homology"/>
<dbReference type="Pfam" id="PF04055">
    <property type="entry name" value="Radical_SAM"/>
    <property type="match status" value="1"/>
</dbReference>
<dbReference type="SFLD" id="SFLDG01072">
    <property type="entry name" value="dehydrogenase_like"/>
    <property type="match status" value="1"/>
</dbReference>
<dbReference type="PROSITE" id="PS51918">
    <property type="entry name" value="RADICAL_SAM"/>
    <property type="match status" value="1"/>
</dbReference>
<dbReference type="GO" id="GO:0046872">
    <property type="term" value="F:metal ion binding"/>
    <property type="evidence" value="ECO:0007669"/>
    <property type="project" value="UniProtKB-KW"/>
</dbReference>
<dbReference type="AlphaFoldDB" id="A0A7X0HUK4"/>
<evidence type="ECO:0000259" key="8">
    <source>
        <dbReference type="PROSITE" id="PS51918"/>
    </source>
</evidence>
<dbReference type="SUPFAM" id="SSF102114">
    <property type="entry name" value="Radical SAM enzymes"/>
    <property type="match status" value="1"/>
</dbReference>
<dbReference type="CDD" id="cd01335">
    <property type="entry name" value="Radical_SAM"/>
    <property type="match status" value="1"/>
</dbReference>
<dbReference type="Gene3D" id="3.20.20.70">
    <property type="entry name" value="Aldolase class I"/>
    <property type="match status" value="1"/>
</dbReference>
<protein>
    <recommendedName>
        <fullName evidence="8">Radical SAM core domain-containing protein</fullName>
    </recommendedName>
</protein>
<dbReference type="EMBL" id="JACHGK010000017">
    <property type="protein sequence ID" value="MBB6447108.1"/>
    <property type="molecule type" value="Genomic_DNA"/>
</dbReference>
<dbReference type="InterPro" id="IPR047207">
    <property type="entry name" value="SPASM_anSME"/>
</dbReference>